<gene>
    <name evidence="2" type="ORF">PtA15_8A456</name>
</gene>
<keyword evidence="3" id="KW-1185">Reference proteome</keyword>
<proteinExistence type="predicted"/>
<dbReference type="Proteomes" id="UP001164743">
    <property type="component" value="Chromosome 8A"/>
</dbReference>
<feature type="region of interest" description="Disordered" evidence="1">
    <location>
        <begin position="35"/>
        <end position="54"/>
    </location>
</feature>
<organism evidence="2 3">
    <name type="scientific">Puccinia triticina</name>
    <dbReference type="NCBI Taxonomy" id="208348"/>
    <lineage>
        <taxon>Eukaryota</taxon>
        <taxon>Fungi</taxon>
        <taxon>Dikarya</taxon>
        <taxon>Basidiomycota</taxon>
        <taxon>Pucciniomycotina</taxon>
        <taxon>Pucciniomycetes</taxon>
        <taxon>Pucciniales</taxon>
        <taxon>Pucciniaceae</taxon>
        <taxon>Puccinia</taxon>
    </lineage>
</organism>
<feature type="compositionally biased region" description="Polar residues" evidence="1">
    <location>
        <begin position="45"/>
        <end position="54"/>
    </location>
</feature>
<evidence type="ECO:0000256" key="1">
    <source>
        <dbReference type="SAM" id="MobiDB-lite"/>
    </source>
</evidence>
<sequence length="54" mass="5898">MRRNLFGGPHGDNELGSANPWTQATLGQARRDLALHPLDSFDGPSKNSYFDTPA</sequence>
<dbReference type="EMBL" id="CP110428">
    <property type="protein sequence ID" value="WAQ87552.1"/>
    <property type="molecule type" value="Genomic_DNA"/>
</dbReference>
<feature type="region of interest" description="Disordered" evidence="1">
    <location>
        <begin position="1"/>
        <end position="21"/>
    </location>
</feature>
<protein>
    <submittedName>
        <fullName evidence="2">Uncharacterized protein</fullName>
    </submittedName>
</protein>
<evidence type="ECO:0000313" key="3">
    <source>
        <dbReference type="Proteomes" id="UP001164743"/>
    </source>
</evidence>
<evidence type="ECO:0000313" key="2">
    <source>
        <dbReference type="EMBL" id="WAQ87552.1"/>
    </source>
</evidence>
<accession>A0ABY7CXV4</accession>
<reference evidence="2" key="1">
    <citation type="submission" date="2022-10" db="EMBL/GenBank/DDBJ databases">
        <title>Puccinia triticina Genome sequencing and assembly.</title>
        <authorList>
            <person name="Li C."/>
        </authorList>
    </citation>
    <scope>NUCLEOTIDE SEQUENCE</scope>
    <source>
        <strain evidence="2">Pt15</strain>
    </source>
</reference>
<dbReference type="RefSeq" id="XP_053023107.1">
    <property type="nucleotide sequence ID" value="XM_053171888.1"/>
</dbReference>
<dbReference type="GeneID" id="77812783"/>
<name>A0ABY7CXV4_9BASI</name>